<accession>A0A8S9VC29</accession>
<organism evidence="1 2">
    <name type="scientific">Phytophthora infestans</name>
    <name type="common">Potato late blight agent</name>
    <name type="synonym">Botrytis infestans</name>
    <dbReference type="NCBI Taxonomy" id="4787"/>
    <lineage>
        <taxon>Eukaryota</taxon>
        <taxon>Sar</taxon>
        <taxon>Stramenopiles</taxon>
        <taxon>Oomycota</taxon>
        <taxon>Peronosporomycetes</taxon>
        <taxon>Peronosporales</taxon>
        <taxon>Peronosporaceae</taxon>
        <taxon>Phytophthora</taxon>
    </lineage>
</organism>
<dbReference type="EMBL" id="JAACNO010000077">
    <property type="protein sequence ID" value="KAF4150401.1"/>
    <property type="molecule type" value="Genomic_DNA"/>
</dbReference>
<protein>
    <submittedName>
        <fullName evidence="1">Putative PNT domain-containing protein</fullName>
    </submittedName>
</protein>
<evidence type="ECO:0000313" key="2">
    <source>
        <dbReference type="Proteomes" id="UP000704712"/>
    </source>
</evidence>
<comment type="caution">
    <text evidence="1">The sequence shown here is derived from an EMBL/GenBank/DDBJ whole genome shotgun (WGS) entry which is preliminary data.</text>
</comment>
<evidence type="ECO:0000313" key="1">
    <source>
        <dbReference type="EMBL" id="KAF4150401.1"/>
    </source>
</evidence>
<gene>
    <name evidence="1" type="ORF">GN958_ATG00399</name>
</gene>
<reference evidence="1" key="1">
    <citation type="submission" date="2020-03" db="EMBL/GenBank/DDBJ databases">
        <title>Hybrid Assembly of Korean Phytophthora infestans isolates.</title>
        <authorList>
            <person name="Prokchorchik M."/>
            <person name="Lee Y."/>
            <person name="Seo J."/>
            <person name="Cho J.-H."/>
            <person name="Park Y.-E."/>
            <person name="Jang D.-C."/>
            <person name="Im J.-S."/>
            <person name="Choi J.-G."/>
            <person name="Park H.-J."/>
            <person name="Lee G.-B."/>
            <person name="Lee Y.-G."/>
            <person name="Hong S.-Y."/>
            <person name="Cho K."/>
            <person name="Sohn K.H."/>
        </authorList>
    </citation>
    <scope>NUCLEOTIDE SEQUENCE</scope>
    <source>
        <strain evidence="1">KR_2_A2</strain>
    </source>
</reference>
<proteinExistence type="predicted"/>
<dbReference type="Proteomes" id="UP000704712">
    <property type="component" value="Unassembled WGS sequence"/>
</dbReference>
<sequence>MSGKNVLVKGRFEFVLERGNKKVFIVEAKKEDMEQGVVQNVTGLEALADVEELSVTYGIVTNYLEWRFLVSEDERVRKQVYSLSVSDTLPSFAGLKKVVGTIHCMLSNNQ</sequence>
<dbReference type="AlphaFoldDB" id="A0A8S9VC29"/>
<name>A0A8S9VC29_PHYIN</name>